<dbReference type="EMBL" id="JBITYG010000007">
    <property type="protein sequence ID" value="MFI9103564.1"/>
    <property type="molecule type" value="Genomic_DNA"/>
</dbReference>
<keyword evidence="1" id="KW-0472">Membrane</keyword>
<evidence type="ECO:0000259" key="2">
    <source>
        <dbReference type="Pfam" id="PF00487"/>
    </source>
</evidence>
<dbReference type="CDD" id="cd03506">
    <property type="entry name" value="Delta6-FADS-like"/>
    <property type="match status" value="1"/>
</dbReference>
<evidence type="ECO:0000313" key="3">
    <source>
        <dbReference type="EMBL" id="MFI9103564.1"/>
    </source>
</evidence>
<evidence type="ECO:0000256" key="1">
    <source>
        <dbReference type="SAM" id="Phobius"/>
    </source>
</evidence>
<organism evidence="3 4">
    <name type="scientific">Streptomyces fildesensis</name>
    <dbReference type="NCBI Taxonomy" id="375757"/>
    <lineage>
        <taxon>Bacteria</taxon>
        <taxon>Bacillati</taxon>
        <taxon>Actinomycetota</taxon>
        <taxon>Actinomycetes</taxon>
        <taxon>Kitasatosporales</taxon>
        <taxon>Streptomycetaceae</taxon>
        <taxon>Streptomyces</taxon>
    </lineage>
</organism>
<dbReference type="PANTHER" id="PTHR19353:SF19">
    <property type="entry name" value="DELTA(5) FATTY ACID DESATURASE C-RELATED"/>
    <property type="match status" value="1"/>
</dbReference>
<comment type="caution">
    <text evidence="3">The sequence shown here is derived from an EMBL/GenBank/DDBJ whole genome shotgun (WGS) entry which is preliminary data.</text>
</comment>
<dbReference type="PANTHER" id="PTHR19353">
    <property type="entry name" value="FATTY ACID DESATURASE 2"/>
    <property type="match status" value="1"/>
</dbReference>
<dbReference type="Proteomes" id="UP001614394">
    <property type="component" value="Unassembled WGS sequence"/>
</dbReference>
<feature type="domain" description="Fatty acid desaturase" evidence="2">
    <location>
        <begin position="61"/>
        <end position="316"/>
    </location>
</feature>
<dbReference type="InterPro" id="IPR005804">
    <property type="entry name" value="FA_desaturase_dom"/>
</dbReference>
<sequence length="346" mass="38096">MTELGVAPAIRSQGSDYAELMRQVRGAGLLERRTAYYYVKIGVTAALLAAGIAAFVIIGDSWWQLGIAAYLAAVFAQLGFVAHDAGHQQIFRRRPANAVVGLVHANLLIGFSYGWWVSKHNLHHAHPNEPGRDPDVAAGAIVFTPQEARTLRGPARLLARWQVWLFFPLLLLESANLHALSVGSLLRRRNRHNSLELGLLLLHAAGFLAVVLLVLPPVKALVFVVVQQGLFGLYLGCAFAPNHKGMPMPESGGTDYLRRQVLTSRNIRGGRVTDWALGGLNYQIEHHLFPSMPRPNLARVQPLVREFCVRHGIDYLQCGAVDSYRQALRHLQTVANATLRAPVTTT</sequence>
<reference evidence="3 4" key="1">
    <citation type="submission" date="2024-10" db="EMBL/GenBank/DDBJ databases">
        <title>The Natural Products Discovery Center: Release of the First 8490 Sequenced Strains for Exploring Actinobacteria Biosynthetic Diversity.</title>
        <authorList>
            <person name="Kalkreuter E."/>
            <person name="Kautsar S.A."/>
            <person name="Yang D."/>
            <person name="Bader C.D."/>
            <person name="Teijaro C.N."/>
            <person name="Fluegel L."/>
            <person name="Davis C.M."/>
            <person name="Simpson J.R."/>
            <person name="Lauterbach L."/>
            <person name="Steele A.D."/>
            <person name="Gui C."/>
            <person name="Meng S."/>
            <person name="Li G."/>
            <person name="Viehrig K."/>
            <person name="Ye F."/>
            <person name="Su P."/>
            <person name="Kiefer A.F."/>
            <person name="Nichols A."/>
            <person name="Cepeda A.J."/>
            <person name="Yan W."/>
            <person name="Fan B."/>
            <person name="Jiang Y."/>
            <person name="Adhikari A."/>
            <person name="Zheng C.-J."/>
            <person name="Schuster L."/>
            <person name="Cowan T.M."/>
            <person name="Smanski M.J."/>
            <person name="Chevrette M.G."/>
            <person name="De Carvalho L.P.S."/>
            <person name="Shen B."/>
        </authorList>
    </citation>
    <scope>NUCLEOTIDE SEQUENCE [LARGE SCALE GENOMIC DNA]</scope>
    <source>
        <strain evidence="3 4">NPDC053399</strain>
    </source>
</reference>
<feature type="transmembrane region" description="Helical" evidence="1">
    <location>
        <begin position="63"/>
        <end position="83"/>
    </location>
</feature>
<dbReference type="RefSeq" id="WP_399652777.1">
    <property type="nucleotide sequence ID" value="NZ_JBITYG010000007.1"/>
</dbReference>
<proteinExistence type="predicted"/>
<accession>A0ABW8CAV2</accession>
<feature type="transmembrane region" description="Helical" evidence="1">
    <location>
        <begin position="221"/>
        <end position="240"/>
    </location>
</feature>
<dbReference type="Pfam" id="PF00487">
    <property type="entry name" value="FA_desaturase"/>
    <property type="match status" value="1"/>
</dbReference>
<keyword evidence="1" id="KW-1133">Transmembrane helix</keyword>
<feature type="transmembrane region" description="Helical" evidence="1">
    <location>
        <begin position="35"/>
        <end position="57"/>
    </location>
</feature>
<gene>
    <name evidence="3" type="ORF">ACIGXA_23860</name>
</gene>
<evidence type="ECO:0000313" key="4">
    <source>
        <dbReference type="Proteomes" id="UP001614394"/>
    </source>
</evidence>
<protein>
    <submittedName>
        <fullName evidence="3">Fatty acid desaturase family protein</fullName>
    </submittedName>
</protein>
<dbReference type="InterPro" id="IPR012171">
    <property type="entry name" value="Fatty_acid_desaturase"/>
</dbReference>
<name>A0ABW8CAV2_9ACTN</name>
<keyword evidence="1" id="KW-0812">Transmembrane</keyword>
<feature type="transmembrane region" description="Helical" evidence="1">
    <location>
        <begin position="161"/>
        <end position="185"/>
    </location>
</feature>
<feature type="transmembrane region" description="Helical" evidence="1">
    <location>
        <begin position="95"/>
        <end position="116"/>
    </location>
</feature>
<keyword evidence="4" id="KW-1185">Reference proteome</keyword>
<feature type="transmembrane region" description="Helical" evidence="1">
    <location>
        <begin position="197"/>
        <end position="215"/>
    </location>
</feature>
<dbReference type="PIRSF" id="PIRSF015921">
    <property type="entry name" value="FA_sphinglp_des"/>
    <property type="match status" value="1"/>
</dbReference>